<dbReference type="GO" id="GO:0046872">
    <property type="term" value="F:metal ion binding"/>
    <property type="evidence" value="ECO:0007669"/>
    <property type="project" value="UniProtKB-KW"/>
</dbReference>
<name>A0A4D7BHB5_9HYPH</name>
<dbReference type="KEGG" id="pstg:E8M01_25285"/>
<sequence>MTERPHPSAFRRRFAAGNHLIGTFIKTPVTHTVEIIGALGFDFVVIDEEHAPFDRVTIDGAILAARAVGSAALVRVAEPTPAKILSVLDDGATGILVPHVASADRAREVVASARYRGGKRGFSNSPRAGGYGARPLWQHIEAADAEVTVIGMIEDPEALDQLDAILAVDGLDGVFIRRGDLTVALGAAGPDAPEVQEACTKIFAAAKRAGKPVCIMVGGAAEAAAFQARGASAFIVSTDLGFLRTAATKALAEVAALAPA</sequence>
<dbReference type="EMBL" id="CP039690">
    <property type="protein sequence ID" value="QCI67252.1"/>
    <property type="molecule type" value="Genomic_DNA"/>
</dbReference>
<evidence type="ECO:0000256" key="1">
    <source>
        <dbReference type="ARBA" id="ARBA00005568"/>
    </source>
</evidence>
<dbReference type="PANTHER" id="PTHR30502:SF0">
    <property type="entry name" value="PHOSPHOENOLPYRUVATE CARBOXYLASE FAMILY PROTEIN"/>
    <property type="match status" value="1"/>
</dbReference>
<comment type="similarity">
    <text evidence="1">Belongs to the HpcH/HpaI aldolase family.</text>
</comment>
<dbReference type="SUPFAM" id="SSF51621">
    <property type="entry name" value="Phosphoenolpyruvate/pyruvate domain"/>
    <property type="match status" value="1"/>
</dbReference>
<dbReference type="RefSeq" id="WP_136962685.1">
    <property type="nucleotide sequence ID" value="NZ_CP039690.1"/>
</dbReference>
<dbReference type="InterPro" id="IPR050251">
    <property type="entry name" value="HpcH-HpaI_aldolase"/>
</dbReference>
<gene>
    <name evidence="5" type="ORF">E8M01_25285</name>
</gene>
<dbReference type="InterPro" id="IPR005000">
    <property type="entry name" value="Aldolase/citrate-lyase_domain"/>
</dbReference>
<keyword evidence="6" id="KW-1185">Reference proteome</keyword>
<evidence type="ECO:0000256" key="2">
    <source>
        <dbReference type="ARBA" id="ARBA00022723"/>
    </source>
</evidence>
<dbReference type="Pfam" id="PF03328">
    <property type="entry name" value="HpcH_HpaI"/>
    <property type="match status" value="1"/>
</dbReference>
<feature type="domain" description="HpcH/HpaI aldolase/citrate lyase" evidence="4">
    <location>
        <begin position="22"/>
        <end position="241"/>
    </location>
</feature>
<dbReference type="PANTHER" id="PTHR30502">
    <property type="entry name" value="2-KETO-3-DEOXY-L-RHAMNONATE ALDOLASE"/>
    <property type="match status" value="1"/>
</dbReference>
<dbReference type="OrthoDB" id="9802624at2"/>
<evidence type="ECO:0000256" key="3">
    <source>
        <dbReference type="ARBA" id="ARBA00023239"/>
    </source>
</evidence>
<evidence type="ECO:0000259" key="4">
    <source>
        <dbReference type="Pfam" id="PF03328"/>
    </source>
</evidence>
<evidence type="ECO:0000313" key="5">
    <source>
        <dbReference type="EMBL" id="QCI67252.1"/>
    </source>
</evidence>
<accession>A0A4D7BHB5</accession>
<dbReference type="GO" id="GO:0016832">
    <property type="term" value="F:aldehyde-lyase activity"/>
    <property type="evidence" value="ECO:0007669"/>
    <property type="project" value="TreeGrafter"/>
</dbReference>
<organism evidence="5 6">
    <name type="scientific">Phreatobacter stygius</name>
    <dbReference type="NCBI Taxonomy" id="1940610"/>
    <lineage>
        <taxon>Bacteria</taxon>
        <taxon>Pseudomonadati</taxon>
        <taxon>Pseudomonadota</taxon>
        <taxon>Alphaproteobacteria</taxon>
        <taxon>Hyphomicrobiales</taxon>
        <taxon>Phreatobacteraceae</taxon>
        <taxon>Phreatobacter</taxon>
    </lineage>
</organism>
<reference evidence="5 6" key="1">
    <citation type="submission" date="2019-04" db="EMBL/GenBank/DDBJ databases">
        <title>Phreatobacter aquaticus sp. nov.</title>
        <authorList>
            <person name="Choi A."/>
        </authorList>
    </citation>
    <scope>NUCLEOTIDE SEQUENCE [LARGE SCALE GENOMIC DNA]</scope>
    <source>
        <strain evidence="5 6">KCTC 52518</strain>
    </source>
</reference>
<dbReference type="GO" id="GO:0005737">
    <property type="term" value="C:cytoplasm"/>
    <property type="evidence" value="ECO:0007669"/>
    <property type="project" value="TreeGrafter"/>
</dbReference>
<keyword evidence="3" id="KW-0456">Lyase</keyword>
<proteinExistence type="inferred from homology"/>
<keyword evidence="2" id="KW-0479">Metal-binding</keyword>
<evidence type="ECO:0000313" key="6">
    <source>
        <dbReference type="Proteomes" id="UP000298781"/>
    </source>
</evidence>
<dbReference type="InterPro" id="IPR040442">
    <property type="entry name" value="Pyrv_kinase-like_dom_sf"/>
</dbReference>
<protein>
    <submittedName>
        <fullName evidence="5">Aldolase</fullName>
    </submittedName>
</protein>
<dbReference type="Gene3D" id="3.20.20.60">
    <property type="entry name" value="Phosphoenolpyruvate-binding domains"/>
    <property type="match status" value="1"/>
</dbReference>
<dbReference type="AlphaFoldDB" id="A0A4D7BHB5"/>
<dbReference type="Proteomes" id="UP000298781">
    <property type="component" value="Chromosome"/>
</dbReference>
<dbReference type="InterPro" id="IPR015813">
    <property type="entry name" value="Pyrv/PenolPyrv_kinase-like_dom"/>
</dbReference>